<dbReference type="AlphaFoldDB" id="A0A9N9BP80"/>
<dbReference type="InterPro" id="IPR036612">
    <property type="entry name" value="KH_dom_type_1_sf"/>
</dbReference>
<feature type="domain" description="K Homology" evidence="4">
    <location>
        <begin position="513"/>
        <end position="584"/>
    </location>
</feature>
<feature type="region of interest" description="Disordered" evidence="3">
    <location>
        <begin position="176"/>
        <end position="297"/>
    </location>
</feature>
<organism evidence="5 6">
    <name type="scientific">Paraglomus occultum</name>
    <dbReference type="NCBI Taxonomy" id="144539"/>
    <lineage>
        <taxon>Eukaryota</taxon>
        <taxon>Fungi</taxon>
        <taxon>Fungi incertae sedis</taxon>
        <taxon>Mucoromycota</taxon>
        <taxon>Glomeromycotina</taxon>
        <taxon>Glomeromycetes</taxon>
        <taxon>Paraglomerales</taxon>
        <taxon>Paraglomeraceae</taxon>
        <taxon>Paraglomus</taxon>
    </lineage>
</organism>
<feature type="region of interest" description="Disordered" evidence="3">
    <location>
        <begin position="617"/>
        <end position="714"/>
    </location>
</feature>
<feature type="compositionally biased region" description="Low complexity" evidence="3">
    <location>
        <begin position="676"/>
        <end position="696"/>
    </location>
</feature>
<dbReference type="SMART" id="SM00322">
    <property type="entry name" value="KH"/>
    <property type="match status" value="3"/>
</dbReference>
<feature type="compositionally biased region" description="Low complexity" evidence="3">
    <location>
        <begin position="98"/>
        <end position="142"/>
    </location>
</feature>
<keyword evidence="6" id="KW-1185">Reference proteome</keyword>
<dbReference type="Pfam" id="PF00013">
    <property type="entry name" value="KH_1"/>
    <property type="match status" value="3"/>
</dbReference>
<feature type="compositionally biased region" description="Polar residues" evidence="3">
    <location>
        <begin position="84"/>
        <end position="97"/>
    </location>
</feature>
<feature type="compositionally biased region" description="Low complexity" evidence="3">
    <location>
        <begin position="626"/>
        <end position="648"/>
    </location>
</feature>
<dbReference type="InterPro" id="IPR004088">
    <property type="entry name" value="KH_dom_type_1"/>
</dbReference>
<dbReference type="GO" id="GO:0003723">
    <property type="term" value="F:RNA binding"/>
    <property type="evidence" value="ECO:0007669"/>
    <property type="project" value="UniProtKB-UniRule"/>
</dbReference>
<dbReference type="PANTHER" id="PTHR10288">
    <property type="entry name" value="KH DOMAIN CONTAINING RNA BINDING PROTEIN"/>
    <property type="match status" value="1"/>
</dbReference>
<evidence type="ECO:0000256" key="1">
    <source>
        <dbReference type="ARBA" id="ARBA00022737"/>
    </source>
</evidence>
<evidence type="ECO:0000256" key="2">
    <source>
        <dbReference type="PROSITE-ProRule" id="PRU00117"/>
    </source>
</evidence>
<protein>
    <submittedName>
        <fullName evidence="5">7229_t:CDS:1</fullName>
    </submittedName>
</protein>
<evidence type="ECO:0000313" key="6">
    <source>
        <dbReference type="Proteomes" id="UP000789572"/>
    </source>
</evidence>
<gene>
    <name evidence="5" type="ORF">POCULU_LOCUS6235</name>
</gene>
<dbReference type="EMBL" id="CAJVPJ010001110">
    <property type="protein sequence ID" value="CAG8575896.1"/>
    <property type="molecule type" value="Genomic_DNA"/>
</dbReference>
<proteinExistence type="predicted"/>
<feature type="compositionally biased region" description="Polar residues" evidence="3">
    <location>
        <begin position="697"/>
        <end position="714"/>
    </location>
</feature>
<feature type="domain" description="K Homology" evidence="4">
    <location>
        <begin position="391"/>
        <end position="464"/>
    </location>
</feature>
<feature type="compositionally biased region" description="Basic and acidic residues" evidence="3">
    <location>
        <begin position="216"/>
        <end position="262"/>
    </location>
</feature>
<feature type="compositionally biased region" description="Polar residues" evidence="3">
    <location>
        <begin position="830"/>
        <end position="842"/>
    </location>
</feature>
<dbReference type="CDD" id="cd00105">
    <property type="entry name" value="KH-I"/>
    <property type="match status" value="3"/>
</dbReference>
<feature type="compositionally biased region" description="Gly residues" evidence="3">
    <location>
        <begin position="481"/>
        <end position="493"/>
    </location>
</feature>
<comment type="caution">
    <text evidence="5">The sequence shown here is derived from an EMBL/GenBank/DDBJ whole genome shotgun (WGS) entry which is preliminary data.</text>
</comment>
<feature type="compositionally biased region" description="Polar residues" evidence="3">
    <location>
        <begin position="814"/>
        <end position="823"/>
    </location>
</feature>
<name>A0A9N9BP80_9GLOM</name>
<evidence type="ECO:0000256" key="3">
    <source>
        <dbReference type="SAM" id="MobiDB-lite"/>
    </source>
</evidence>
<feature type="compositionally biased region" description="Low complexity" evidence="3">
    <location>
        <begin position="46"/>
        <end position="60"/>
    </location>
</feature>
<feature type="region of interest" description="Disordered" evidence="3">
    <location>
        <begin position="868"/>
        <end position="917"/>
    </location>
</feature>
<feature type="compositionally biased region" description="Low complexity" evidence="3">
    <location>
        <begin position="744"/>
        <end position="766"/>
    </location>
</feature>
<sequence length="978" mass="106332">MAENENPDRTPVTATETIETTALVETLNADPNAPSSPGKAAEITQEVAPEVAEPNEAPTAQQAVTLPKDTSDNEASNDLIVAQDSEQPHNNITFNAKPTTATEQPTEQPIEQPIEQPTELPSEQPTEQPTEQSEQNTQQSAEYKAVSPPPSLTSNSGEVQFNDAMARVRAIAAKLQQEAARTNTQQPTTVQAANTTADVTETPPQGHGHGHQGVKRSHEENYSSHSSRDKRDDHRDDYRRDSYSRRDRSRHDDYGRDSKRAAYDGGSSRSDYEGGSRHRYGLGSEERHRQHGSYYGPGESLRSGQILEEFSVPNVVVGSVIGRGGENIKKIEKNTGAKIQFSQDQPPDCIDRRVSIAGSPEEVRSARTMIQSLVDESLTSQANRRGDYGPNRVTVTIHVPSSKVGVIIGRGGETIRDLQDRSGARINVTPDNAATVQSADRPVTLVGDEAAIQRAKALIDEVINGGDIALDRSNSKDYGGSSRGGSVYGGDGHGSSYKDSHYGPGGQYGGKPSQEKITIQVPNDTVGLIIGKGGETVKTLQQQSGAKIQIESDHGPSTADRNVHIIGTSETIAIAKSLILEKAASGNVYVVHYRLLSGLAIVFYRKMLVMIMRDRPRHPDYGRSGGYQQSGSGYQQGGYQQPGNYPQNSGYQQTTGYQQSSNYSHLGGHQQSGYTQSSNYQQGTGYQQTNYTQNTYPSQPSQQNTYGQTNTIGDPLSSGYNTAYASSGLQSSTNYSQYGSGYNQTPTTYGQYQTQPPYGSYPQQSQYSQQQSTAVVVGQTAAQTVAQTAQPMGQPTATGQPVNQTIPQTIAQSQGYYSTQPTPTDIKKSPQGTEIKQDISTPSTSSQYGYQQYQYNYSAARPVVAQYPSMPNPTSTPTSTYPSSATTTAYTPATASNAQDARDQSSPPQPTYSGYYPQYTQDQYSQQQNYYQQFTVINKRLLLLAGQPKPRNEAIFDMSVNFEILGKILMDAAYFLSL</sequence>
<dbReference type="InterPro" id="IPR004087">
    <property type="entry name" value="KH_dom"/>
</dbReference>
<dbReference type="OrthoDB" id="5204190at2759"/>
<feature type="compositionally biased region" description="Polar residues" evidence="3">
    <location>
        <begin position="649"/>
        <end position="675"/>
    </location>
</feature>
<dbReference type="Gene3D" id="3.30.1370.10">
    <property type="entry name" value="K Homology domain, type 1"/>
    <property type="match status" value="3"/>
</dbReference>
<feature type="region of interest" description="Disordered" evidence="3">
    <location>
        <begin position="469"/>
        <end position="514"/>
    </location>
</feature>
<reference evidence="5" key="1">
    <citation type="submission" date="2021-06" db="EMBL/GenBank/DDBJ databases">
        <authorList>
            <person name="Kallberg Y."/>
            <person name="Tangrot J."/>
            <person name="Rosling A."/>
        </authorList>
    </citation>
    <scope>NUCLEOTIDE SEQUENCE</scope>
    <source>
        <strain evidence="5">IA702</strain>
    </source>
</reference>
<keyword evidence="2" id="KW-0694">RNA-binding</keyword>
<feature type="domain" description="K Homology" evidence="4">
    <location>
        <begin position="304"/>
        <end position="375"/>
    </location>
</feature>
<dbReference type="SUPFAM" id="SSF54791">
    <property type="entry name" value="Eukaryotic type KH-domain (KH-domain type I)"/>
    <property type="match status" value="3"/>
</dbReference>
<evidence type="ECO:0000313" key="5">
    <source>
        <dbReference type="EMBL" id="CAG8575896.1"/>
    </source>
</evidence>
<keyword evidence="1" id="KW-0677">Repeat</keyword>
<feature type="region of interest" description="Disordered" evidence="3">
    <location>
        <begin position="737"/>
        <end position="766"/>
    </location>
</feature>
<dbReference type="PROSITE" id="PS50084">
    <property type="entry name" value="KH_TYPE_1"/>
    <property type="match status" value="3"/>
</dbReference>
<feature type="region of interest" description="Disordered" evidence="3">
    <location>
        <begin position="27"/>
        <end position="160"/>
    </location>
</feature>
<accession>A0A9N9BP80</accession>
<feature type="compositionally biased region" description="Polar residues" evidence="3">
    <location>
        <begin position="179"/>
        <end position="203"/>
    </location>
</feature>
<evidence type="ECO:0000259" key="4">
    <source>
        <dbReference type="SMART" id="SM00322"/>
    </source>
</evidence>
<dbReference type="Proteomes" id="UP000789572">
    <property type="component" value="Unassembled WGS sequence"/>
</dbReference>
<feature type="compositionally biased region" description="Low complexity" evidence="3">
    <location>
        <begin position="872"/>
        <end position="898"/>
    </location>
</feature>
<feature type="region of interest" description="Disordered" evidence="3">
    <location>
        <begin position="814"/>
        <end position="847"/>
    </location>
</feature>